<dbReference type="AlphaFoldDB" id="A0A7M4D8D2"/>
<sequence>MKKITKSMPAGHIMLGSLFRNQIFKFRSVTDDSLFISFVAKANRLTIILIKEAKAEKRHLQNFNFWSQFLFPINTI</sequence>
<dbReference type="RefSeq" id="WP_156196432.1">
    <property type="nucleotide sequence ID" value="NZ_QTZN02000035.1"/>
</dbReference>
<evidence type="ECO:0000313" key="3">
    <source>
        <dbReference type="Proteomes" id="UP000285951"/>
    </source>
</evidence>
<organism evidence="1 4">
    <name type="scientific">Labilibaculum euxinus</name>
    <dbReference type="NCBI Taxonomy" id="2686357"/>
    <lineage>
        <taxon>Bacteria</taxon>
        <taxon>Pseudomonadati</taxon>
        <taxon>Bacteroidota</taxon>
        <taxon>Bacteroidia</taxon>
        <taxon>Marinilabiliales</taxon>
        <taxon>Marinifilaceae</taxon>
        <taxon>Labilibaculum</taxon>
    </lineage>
</organism>
<dbReference type="OrthoDB" id="1123188at2"/>
<evidence type="ECO:0000313" key="2">
    <source>
        <dbReference type="EMBL" id="MVB08116.1"/>
    </source>
</evidence>
<reference evidence="1 4" key="2">
    <citation type="submission" date="2019-12" db="EMBL/GenBank/DDBJ databases">
        <title>Draft genome sequence of Labilibaculum sp. strain 44 isolated from deep waters of Black Sea.</title>
        <authorList>
            <person name="Yadav S."/>
            <person name="Villanueva L."/>
        </authorList>
    </citation>
    <scope>NUCLEOTIDE SEQUENCE [LARGE SCALE GENOMIC DNA]</scope>
    <source>
        <strain evidence="1 4">44</strain>
    </source>
</reference>
<dbReference type="EMBL" id="QTZN02000035">
    <property type="protein sequence ID" value="MVB08116.1"/>
    <property type="molecule type" value="Genomic_DNA"/>
</dbReference>
<evidence type="ECO:0000313" key="1">
    <source>
        <dbReference type="EMBL" id="MUP38911.1"/>
    </source>
</evidence>
<name>A0A7M4D8D2_9BACT</name>
<dbReference type="Proteomes" id="UP000285951">
    <property type="component" value="Unassembled WGS sequence"/>
</dbReference>
<comment type="caution">
    <text evidence="1">The sequence shown here is derived from an EMBL/GenBank/DDBJ whole genome shotgun (WGS) entry which is preliminary data.</text>
</comment>
<dbReference type="EMBL" id="WOTW01000035">
    <property type="protein sequence ID" value="MUP38911.1"/>
    <property type="molecule type" value="Genomic_DNA"/>
</dbReference>
<protein>
    <submittedName>
        <fullName evidence="1">Uncharacterized protein</fullName>
    </submittedName>
</protein>
<gene>
    <name evidence="2" type="ORF">DWB62_013915</name>
    <name evidence="1" type="ORF">GNY23_13915</name>
</gene>
<evidence type="ECO:0000313" key="4">
    <source>
        <dbReference type="Proteomes" id="UP000462449"/>
    </source>
</evidence>
<reference evidence="2 3" key="1">
    <citation type="submission" date="2019-11" db="EMBL/GenBank/DDBJ databases">
        <title>Draft genome sequence of Labilibaculum sp. strain SYP isolated from Black Sea.</title>
        <authorList>
            <person name="Yadav S."/>
            <person name="Villanueva L."/>
        </authorList>
    </citation>
    <scope>NUCLEOTIDE SEQUENCE [LARGE SCALE GENOMIC DNA]</scope>
    <source>
        <strain evidence="2 3">44</strain>
    </source>
</reference>
<keyword evidence="3" id="KW-1185">Reference proteome</keyword>
<proteinExistence type="predicted"/>
<dbReference type="Proteomes" id="UP000462449">
    <property type="component" value="Unassembled WGS sequence"/>
</dbReference>
<accession>A0A7M4D8D2</accession>